<dbReference type="EMBL" id="AZFF01000010">
    <property type="protein sequence ID" value="KRL54210.1"/>
    <property type="molecule type" value="Genomic_DNA"/>
</dbReference>
<dbReference type="Proteomes" id="UP000051999">
    <property type="component" value="Unassembled WGS sequence"/>
</dbReference>
<dbReference type="GO" id="GO:0005829">
    <property type="term" value="C:cytosol"/>
    <property type="evidence" value="ECO:0007669"/>
    <property type="project" value="TreeGrafter"/>
</dbReference>
<dbReference type="RefSeq" id="WP_017261234.1">
    <property type="nucleotide sequence ID" value="NZ_AUAW01000011.1"/>
</dbReference>
<dbReference type="FunFam" id="3.40.50.880:FF:000030">
    <property type="entry name" value="Gamma-glutamyl-gamma-aminobutyrate hydrolase PuuD"/>
    <property type="match status" value="1"/>
</dbReference>
<evidence type="ECO:0000313" key="1">
    <source>
        <dbReference type="EMBL" id="KRL54210.1"/>
    </source>
</evidence>
<dbReference type="InterPro" id="IPR044668">
    <property type="entry name" value="PuuD-like"/>
</dbReference>
<dbReference type="STRING" id="1114972.FD35_GL000613"/>
<dbReference type="Gene3D" id="3.40.50.880">
    <property type="match status" value="1"/>
</dbReference>
<name>A0A0R1RIU8_9LACO</name>
<evidence type="ECO:0000313" key="2">
    <source>
        <dbReference type="Proteomes" id="UP000051999"/>
    </source>
</evidence>
<dbReference type="OrthoDB" id="9813383at2"/>
<dbReference type="GO" id="GO:0016740">
    <property type="term" value="F:transferase activity"/>
    <property type="evidence" value="ECO:0007669"/>
    <property type="project" value="UniProtKB-KW"/>
</dbReference>
<dbReference type="SUPFAM" id="SSF52317">
    <property type="entry name" value="Class I glutamine amidotransferase-like"/>
    <property type="match status" value="1"/>
</dbReference>
<dbReference type="PANTHER" id="PTHR43235">
    <property type="entry name" value="GLUTAMINE AMIDOTRANSFERASE PB2B2.05-RELATED"/>
    <property type="match status" value="1"/>
</dbReference>
<dbReference type="GO" id="GO:0033969">
    <property type="term" value="F:gamma-glutamyl-gamma-aminobutyrate hydrolase activity"/>
    <property type="evidence" value="ECO:0007669"/>
    <property type="project" value="TreeGrafter"/>
</dbReference>
<reference evidence="1 2" key="1">
    <citation type="journal article" date="2015" name="Genome Announc.">
        <title>Expanding the biotechnology potential of lactobacilli through comparative genomics of 213 strains and associated genera.</title>
        <authorList>
            <person name="Sun Z."/>
            <person name="Harris H.M."/>
            <person name="McCann A."/>
            <person name="Guo C."/>
            <person name="Argimon S."/>
            <person name="Zhang W."/>
            <person name="Yang X."/>
            <person name="Jeffery I.B."/>
            <person name="Cooney J.C."/>
            <person name="Kagawa T.F."/>
            <person name="Liu W."/>
            <person name="Song Y."/>
            <person name="Salvetti E."/>
            <person name="Wrobel A."/>
            <person name="Rasinkangas P."/>
            <person name="Parkhill J."/>
            <person name="Rea M.C."/>
            <person name="O'Sullivan O."/>
            <person name="Ritari J."/>
            <person name="Douillard F.P."/>
            <person name="Paul Ross R."/>
            <person name="Yang R."/>
            <person name="Briner A.E."/>
            <person name="Felis G.E."/>
            <person name="de Vos W.M."/>
            <person name="Barrangou R."/>
            <person name="Klaenhammer T.R."/>
            <person name="Caufield P.W."/>
            <person name="Cui Y."/>
            <person name="Zhang H."/>
            <person name="O'Toole P.W."/>
        </authorList>
    </citation>
    <scope>NUCLEOTIDE SEQUENCE [LARGE SCALE GENOMIC DNA]</scope>
    <source>
        <strain evidence="1 2">DSM 15814</strain>
    </source>
</reference>
<dbReference type="PATRIC" id="fig|1114972.6.peg.612"/>
<dbReference type="PROSITE" id="PS51273">
    <property type="entry name" value="GATASE_TYPE_1"/>
    <property type="match status" value="1"/>
</dbReference>
<keyword evidence="1" id="KW-0315">Glutamine amidotransferase</keyword>
<dbReference type="eggNOG" id="COG2071">
    <property type="taxonomic scope" value="Bacteria"/>
</dbReference>
<accession>A0A0R1RIU8</accession>
<comment type="caution">
    <text evidence="1">The sequence shown here is derived from an EMBL/GenBank/DDBJ whole genome shotgun (WGS) entry which is preliminary data.</text>
</comment>
<gene>
    <name evidence="1" type="ORF">FD35_GL000613</name>
</gene>
<proteinExistence type="predicted"/>
<dbReference type="CDD" id="cd01745">
    <property type="entry name" value="GATase1_2"/>
    <property type="match status" value="1"/>
</dbReference>
<protein>
    <submittedName>
        <fullName evidence="1">Glutamine amidotransferase</fullName>
    </submittedName>
</protein>
<dbReference type="PANTHER" id="PTHR43235:SF1">
    <property type="entry name" value="GLUTAMINE AMIDOTRANSFERASE PB2B2.05-RELATED"/>
    <property type="match status" value="1"/>
</dbReference>
<dbReference type="InterPro" id="IPR011697">
    <property type="entry name" value="Peptidase_C26"/>
</dbReference>
<keyword evidence="2" id="KW-1185">Reference proteome</keyword>
<dbReference type="InterPro" id="IPR029062">
    <property type="entry name" value="Class_I_gatase-like"/>
</dbReference>
<keyword evidence="1" id="KW-0808">Transferase</keyword>
<dbReference type="Pfam" id="PF07722">
    <property type="entry name" value="Peptidase_C26"/>
    <property type="match status" value="1"/>
</dbReference>
<organism evidence="1 2">
    <name type="scientific">Furfurilactobacillus rossiae DSM 15814</name>
    <dbReference type="NCBI Taxonomy" id="1114972"/>
    <lineage>
        <taxon>Bacteria</taxon>
        <taxon>Bacillati</taxon>
        <taxon>Bacillota</taxon>
        <taxon>Bacilli</taxon>
        <taxon>Lactobacillales</taxon>
        <taxon>Lactobacillaceae</taxon>
        <taxon>Furfurilactobacillus</taxon>
    </lineage>
</organism>
<dbReference type="AlphaFoldDB" id="A0A0R1RIU8"/>
<dbReference type="GO" id="GO:0006598">
    <property type="term" value="P:polyamine catabolic process"/>
    <property type="evidence" value="ECO:0007669"/>
    <property type="project" value="TreeGrafter"/>
</dbReference>
<sequence length="242" mass="26320">MKPIIGIGTNHLVRPSQHMSTNYVDYTQKNYVSSLVNAGALPLLLPISDPEMAAAYVERVDAILLTGGQDVSPRLYGQDPIPQNELNDWDRDQFEQGLIHAAIAAHKPILGICRGIQLINAVLGGTDYQDIPTQVPNAIGHNQFPTDWASPVHRITTTNGSLLQQIYGKQAWVNSFHHQSVRKVAPGLTVTATAADGVVEAVEDSDRHILAVQFHPEMMAATNQQAAALFTAFVNSVRDTLA</sequence>